<dbReference type="OrthoDB" id="9789112at2"/>
<accession>A0A0A3I568</accession>
<name>A0A0A3I568_9BACL</name>
<proteinExistence type="predicted"/>
<reference evidence="2 3" key="1">
    <citation type="submission" date="2014-02" db="EMBL/GenBank/DDBJ databases">
        <title>Draft genome sequence of Lysinibacillus manganicus DSM 26584T.</title>
        <authorList>
            <person name="Zhang F."/>
            <person name="Wang G."/>
            <person name="Zhang L."/>
        </authorList>
    </citation>
    <scope>NUCLEOTIDE SEQUENCE [LARGE SCALE GENOMIC DNA]</scope>
    <source>
        <strain evidence="2 3">DSM 26584</strain>
    </source>
</reference>
<keyword evidence="1" id="KW-0812">Transmembrane</keyword>
<dbReference type="AlphaFoldDB" id="A0A0A3I568"/>
<evidence type="ECO:0000313" key="2">
    <source>
        <dbReference type="EMBL" id="KGR79869.1"/>
    </source>
</evidence>
<keyword evidence="1" id="KW-0472">Membrane</keyword>
<feature type="transmembrane region" description="Helical" evidence="1">
    <location>
        <begin position="54"/>
        <end position="82"/>
    </location>
</feature>
<dbReference type="InterPro" id="IPR021683">
    <property type="entry name" value="DUF3267"/>
</dbReference>
<gene>
    <name evidence="2" type="ORF">CD29_04910</name>
</gene>
<keyword evidence="3" id="KW-1185">Reference proteome</keyword>
<organism evidence="2 3">
    <name type="scientific">Ureibacillus manganicus DSM 26584</name>
    <dbReference type="NCBI Taxonomy" id="1384049"/>
    <lineage>
        <taxon>Bacteria</taxon>
        <taxon>Bacillati</taxon>
        <taxon>Bacillota</taxon>
        <taxon>Bacilli</taxon>
        <taxon>Bacillales</taxon>
        <taxon>Caryophanaceae</taxon>
        <taxon>Ureibacillus</taxon>
    </lineage>
</organism>
<keyword evidence="1" id="KW-1133">Transmembrane helix</keyword>
<dbReference type="Pfam" id="PF11667">
    <property type="entry name" value="DUF3267"/>
    <property type="match status" value="1"/>
</dbReference>
<feature type="transmembrane region" description="Helical" evidence="1">
    <location>
        <begin position="142"/>
        <end position="159"/>
    </location>
</feature>
<evidence type="ECO:0008006" key="4">
    <source>
        <dbReference type="Google" id="ProtNLM"/>
    </source>
</evidence>
<comment type="caution">
    <text evidence="2">The sequence shown here is derived from an EMBL/GenBank/DDBJ whole genome shotgun (WGS) entry which is preliminary data.</text>
</comment>
<dbReference type="Proteomes" id="UP000030416">
    <property type="component" value="Unassembled WGS sequence"/>
</dbReference>
<evidence type="ECO:0000256" key="1">
    <source>
        <dbReference type="SAM" id="Phobius"/>
    </source>
</evidence>
<protein>
    <recommendedName>
        <fullName evidence="4">Zincin peptidase</fullName>
    </recommendedName>
</protein>
<sequence length="186" mass="21342">MEVENLKDTLNPRIIELDMKKIAKANLWATLWLTILFIIINSLIHQRFSMSISFWTFLVFIISYFALIALHEIFHLIGFVLFGKVKFKELDYGVNLKLGIAYATTSKPLKNHIMRKAIMLPFWTTGVLPTIIGFAIDSYLVVILGAFLIAGAVGDFYMYKELKNFPDNSLVKDDPQLPKLYVYDAN</sequence>
<feature type="transmembrane region" description="Helical" evidence="1">
    <location>
        <begin position="27"/>
        <end position="48"/>
    </location>
</feature>
<dbReference type="EMBL" id="JPVN01000004">
    <property type="protein sequence ID" value="KGR79869.1"/>
    <property type="molecule type" value="Genomic_DNA"/>
</dbReference>
<dbReference type="eggNOG" id="ENOG5031SK9">
    <property type="taxonomic scope" value="Bacteria"/>
</dbReference>
<evidence type="ECO:0000313" key="3">
    <source>
        <dbReference type="Proteomes" id="UP000030416"/>
    </source>
</evidence>
<dbReference type="STRING" id="1384049.CD29_04910"/>